<keyword evidence="2" id="KW-0378">Hydrolase</keyword>
<dbReference type="EMBL" id="VSSQ01020039">
    <property type="protein sequence ID" value="MPM64592.1"/>
    <property type="molecule type" value="Genomic_DNA"/>
</dbReference>
<dbReference type="PROSITE" id="PS00211">
    <property type="entry name" value="ABC_TRANSPORTER_1"/>
    <property type="match status" value="1"/>
</dbReference>
<proteinExistence type="predicted"/>
<dbReference type="Gene3D" id="3.40.50.300">
    <property type="entry name" value="P-loop containing nucleotide triphosphate hydrolases"/>
    <property type="match status" value="1"/>
</dbReference>
<keyword evidence="2" id="KW-0067">ATP-binding</keyword>
<keyword evidence="2" id="KW-0449">Lipoprotein</keyword>
<dbReference type="Pfam" id="PF00005">
    <property type="entry name" value="ABC_tran"/>
    <property type="match status" value="1"/>
</dbReference>
<sequence length="169" mass="18894">MQCDSGRVWFEEQEISALGDDKLSQLRSHSMGFIFQNSLLLDDFTALENVQIPSMIAGKSEKQAKVLAMEMLTTVGMQDRLHHTSDQLSGGERQRVAIARALVNAPSVIFADEPTGSLDEQNASLVEDLLFSLVQQQQVALMLITHNYSFAQRCDVVYHLHDRKVEVSS</sequence>
<name>A0A645BH42_9ZZZZ</name>
<dbReference type="PANTHER" id="PTHR42798">
    <property type="entry name" value="LIPOPROTEIN-RELEASING SYSTEM ATP-BINDING PROTEIN LOLD"/>
    <property type="match status" value="1"/>
</dbReference>
<gene>
    <name evidence="2" type="primary">lolD_29</name>
    <name evidence="2" type="ORF">SDC9_111479</name>
</gene>
<evidence type="ECO:0000259" key="1">
    <source>
        <dbReference type="Pfam" id="PF00005"/>
    </source>
</evidence>
<accession>A0A645BH42</accession>
<reference evidence="2" key="1">
    <citation type="submission" date="2019-08" db="EMBL/GenBank/DDBJ databases">
        <authorList>
            <person name="Kucharzyk K."/>
            <person name="Murdoch R.W."/>
            <person name="Higgins S."/>
            <person name="Loffler F."/>
        </authorList>
    </citation>
    <scope>NUCLEOTIDE SEQUENCE</scope>
</reference>
<dbReference type="InterPro" id="IPR017871">
    <property type="entry name" value="ABC_transporter-like_CS"/>
</dbReference>
<protein>
    <submittedName>
        <fullName evidence="2">Lipoprotein-releasing system ATP-binding protein LolD</fullName>
        <ecNumber evidence="2">3.6.3.-</ecNumber>
    </submittedName>
</protein>
<dbReference type="SUPFAM" id="SSF52540">
    <property type="entry name" value="P-loop containing nucleoside triphosphate hydrolases"/>
    <property type="match status" value="1"/>
</dbReference>
<dbReference type="EC" id="3.6.3.-" evidence="2"/>
<organism evidence="2">
    <name type="scientific">bioreactor metagenome</name>
    <dbReference type="NCBI Taxonomy" id="1076179"/>
    <lineage>
        <taxon>unclassified sequences</taxon>
        <taxon>metagenomes</taxon>
        <taxon>ecological metagenomes</taxon>
    </lineage>
</organism>
<dbReference type="GO" id="GO:0005524">
    <property type="term" value="F:ATP binding"/>
    <property type="evidence" value="ECO:0007669"/>
    <property type="project" value="UniProtKB-KW"/>
</dbReference>
<comment type="caution">
    <text evidence="2">The sequence shown here is derived from an EMBL/GenBank/DDBJ whole genome shotgun (WGS) entry which is preliminary data.</text>
</comment>
<dbReference type="InterPro" id="IPR003439">
    <property type="entry name" value="ABC_transporter-like_ATP-bd"/>
</dbReference>
<dbReference type="PANTHER" id="PTHR42798:SF2">
    <property type="entry name" value="ABC TRANSPORTER ATP-BINDING PROTEIN MG467-RELATED"/>
    <property type="match status" value="1"/>
</dbReference>
<feature type="domain" description="ABC transporter" evidence="1">
    <location>
        <begin position="2"/>
        <end position="115"/>
    </location>
</feature>
<dbReference type="GO" id="GO:0016887">
    <property type="term" value="F:ATP hydrolysis activity"/>
    <property type="evidence" value="ECO:0007669"/>
    <property type="project" value="InterPro"/>
</dbReference>
<dbReference type="InterPro" id="IPR027417">
    <property type="entry name" value="P-loop_NTPase"/>
</dbReference>
<evidence type="ECO:0000313" key="2">
    <source>
        <dbReference type="EMBL" id="MPM64592.1"/>
    </source>
</evidence>
<keyword evidence="2" id="KW-0547">Nucleotide-binding</keyword>
<dbReference type="AlphaFoldDB" id="A0A645BH42"/>